<dbReference type="InterPro" id="IPR051089">
    <property type="entry name" value="prtT"/>
</dbReference>
<dbReference type="Proteomes" id="UP001152049">
    <property type="component" value="Unassembled WGS sequence"/>
</dbReference>
<dbReference type="GO" id="GO:0005634">
    <property type="term" value="C:nucleus"/>
    <property type="evidence" value="ECO:0007669"/>
    <property type="project" value="UniProtKB-SubCell"/>
</dbReference>
<dbReference type="PANTHER" id="PTHR31845">
    <property type="entry name" value="FINGER DOMAIN PROTEIN, PUTATIVE-RELATED"/>
    <property type="match status" value="1"/>
</dbReference>
<evidence type="ECO:0000256" key="4">
    <source>
        <dbReference type="ARBA" id="ARBA00023163"/>
    </source>
</evidence>
<gene>
    <name evidence="6" type="ORF">NW762_005072</name>
</gene>
<evidence type="ECO:0000256" key="1">
    <source>
        <dbReference type="ARBA" id="ARBA00004123"/>
    </source>
</evidence>
<accession>A0A9W8VJ63</accession>
<comment type="subcellular location">
    <subcellularLocation>
        <location evidence="1">Nucleus</location>
    </subcellularLocation>
</comment>
<comment type="caution">
    <text evidence="6">The sequence shown here is derived from an EMBL/GenBank/DDBJ whole genome shotgun (WGS) entry which is preliminary data.</text>
</comment>
<protein>
    <recommendedName>
        <fullName evidence="8">Transcription factor</fullName>
    </recommendedName>
</protein>
<name>A0A9W8VJ63_9HYPO</name>
<evidence type="ECO:0000256" key="2">
    <source>
        <dbReference type="ARBA" id="ARBA00023015"/>
    </source>
</evidence>
<evidence type="ECO:0008006" key="8">
    <source>
        <dbReference type="Google" id="ProtNLM"/>
    </source>
</evidence>
<dbReference type="EMBL" id="JAOQAZ010000007">
    <property type="protein sequence ID" value="KAJ4264829.1"/>
    <property type="molecule type" value="Genomic_DNA"/>
</dbReference>
<evidence type="ECO:0000256" key="3">
    <source>
        <dbReference type="ARBA" id="ARBA00023125"/>
    </source>
</evidence>
<proteinExistence type="predicted"/>
<evidence type="ECO:0000313" key="6">
    <source>
        <dbReference type="EMBL" id="KAJ4264829.1"/>
    </source>
</evidence>
<dbReference type="AlphaFoldDB" id="A0A9W8VJ63"/>
<organism evidence="6 7">
    <name type="scientific">Fusarium torreyae</name>
    <dbReference type="NCBI Taxonomy" id="1237075"/>
    <lineage>
        <taxon>Eukaryota</taxon>
        <taxon>Fungi</taxon>
        <taxon>Dikarya</taxon>
        <taxon>Ascomycota</taxon>
        <taxon>Pezizomycotina</taxon>
        <taxon>Sordariomycetes</taxon>
        <taxon>Hypocreomycetidae</taxon>
        <taxon>Hypocreales</taxon>
        <taxon>Nectriaceae</taxon>
        <taxon>Fusarium</taxon>
    </lineage>
</organism>
<reference evidence="6" key="1">
    <citation type="submission" date="2022-09" db="EMBL/GenBank/DDBJ databases">
        <title>Fusarium specimens isolated from Avocado Roots.</title>
        <authorList>
            <person name="Stajich J."/>
            <person name="Roper C."/>
            <person name="Heimlech-Rivalta G."/>
        </authorList>
    </citation>
    <scope>NUCLEOTIDE SEQUENCE</scope>
    <source>
        <strain evidence="6">CF00136</strain>
    </source>
</reference>
<sequence>MLLGLHTGRGSHPSFLIGGRQNMTCTDYEASITWVFCCILAQRISTGNGHPPPFLQHNDTRCKDAVKDTLAPELLTQFELQKFSNRLHTAMTAQVSLDNGVSEAVVRSWEDEFELLRPLVTRVETDFSRFLILIAQFEVQAYYFVSPPNQRPNFTLNALRAYNTSQNLINTAVTLESTCQLLTHCTHWIYRSLVDAACILLSTLHSSAAPSHLSSADVDNIALQVLSLLKSCSVRDNDLPIRGSVILETFWSVRHMLPKWDIPVGAWPDRIGAATSYWCLTRFKHALQEAKKSTDGAQRGIDVFQANLPVNHTNNINNNVNGDTDVNTGQDQKLDSSLDPLQGIDWSMIIDDFGWIGEGPVFLGPA</sequence>
<dbReference type="PANTHER" id="PTHR31845:SF21">
    <property type="entry name" value="REGULATORY PROTEIN LEU3"/>
    <property type="match status" value="1"/>
</dbReference>
<dbReference type="OrthoDB" id="2341546at2759"/>
<evidence type="ECO:0000313" key="7">
    <source>
        <dbReference type="Proteomes" id="UP001152049"/>
    </source>
</evidence>
<keyword evidence="3" id="KW-0238">DNA-binding</keyword>
<evidence type="ECO:0000256" key="5">
    <source>
        <dbReference type="ARBA" id="ARBA00023242"/>
    </source>
</evidence>
<keyword evidence="5" id="KW-0539">Nucleus</keyword>
<dbReference type="GO" id="GO:0000976">
    <property type="term" value="F:transcription cis-regulatory region binding"/>
    <property type="evidence" value="ECO:0007669"/>
    <property type="project" value="TreeGrafter"/>
</dbReference>
<keyword evidence="2" id="KW-0805">Transcription regulation</keyword>
<keyword evidence="4" id="KW-0804">Transcription</keyword>
<keyword evidence="7" id="KW-1185">Reference proteome</keyword>
<dbReference type="GO" id="GO:0000981">
    <property type="term" value="F:DNA-binding transcription factor activity, RNA polymerase II-specific"/>
    <property type="evidence" value="ECO:0007669"/>
    <property type="project" value="TreeGrafter"/>
</dbReference>